<dbReference type="PANTHER" id="PTHR11098:SF1">
    <property type="entry name" value="NICOTINATE PHOSPHORIBOSYLTRANSFERASE"/>
    <property type="match status" value="1"/>
</dbReference>
<dbReference type="RefSeq" id="XP_003290327.1">
    <property type="nucleotide sequence ID" value="XM_003290279.1"/>
</dbReference>
<organism evidence="13 14">
    <name type="scientific">Dictyostelium purpureum</name>
    <name type="common">Slime mold</name>
    <dbReference type="NCBI Taxonomy" id="5786"/>
    <lineage>
        <taxon>Eukaryota</taxon>
        <taxon>Amoebozoa</taxon>
        <taxon>Evosea</taxon>
        <taxon>Eumycetozoa</taxon>
        <taxon>Dictyostelia</taxon>
        <taxon>Dictyosteliales</taxon>
        <taxon>Dictyosteliaceae</taxon>
        <taxon>Dictyostelium</taxon>
    </lineage>
</organism>
<evidence type="ECO:0000313" key="14">
    <source>
        <dbReference type="Proteomes" id="UP000001064"/>
    </source>
</evidence>
<evidence type="ECO:0000259" key="10">
    <source>
        <dbReference type="Pfam" id="PF04095"/>
    </source>
</evidence>
<dbReference type="InterPro" id="IPR013785">
    <property type="entry name" value="Aldolase_TIM"/>
</dbReference>
<evidence type="ECO:0000256" key="2">
    <source>
        <dbReference type="ARBA" id="ARBA00010897"/>
    </source>
</evidence>
<dbReference type="OrthoDB" id="193380at2759"/>
<accession>F0ZSD7</accession>
<dbReference type="SUPFAM" id="SSF51690">
    <property type="entry name" value="Nicotinate/Quinolinate PRTase C-terminal domain-like"/>
    <property type="match status" value="1"/>
</dbReference>
<dbReference type="Pfam" id="PF17767">
    <property type="entry name" value="NAPRTase_N"/>
    <property type="match status" value="1"/>
</dbReference>
<dbReference type="GeneID" id="10504683"/>
<dbReference type="Pfam" id="PF04095">
    <property type="entry name" value="NAPRTase"/>
    <property type="match status" value="1"/>
</dbReference>
<dbReference type="InterPro" id="IPR041525">
    <property type="entry name" value="N/Namide_PRibTrfase"/>
</dbReference>
<evidence type="ECO:0000256" key="8">
    <source>
        <dbReference type="ARBA" id="ARBA00023426"/>
    </source>
</evidence>
<dbReference type="Proteomes" id="UP000001064">
    <property type="component" value="Unassembled WGS sequence"/>
</dbReference>
<dbReference type="STRING" id="5786.F0ZSD7"/>
<comment type="catalytic activity">
    <reaction evidence="9">
        <text>5-phospho-alpha-D-ribose 1-diphosphate + nicotinate + ATP + H2O = nicotinate beta-D-ribonucleotide + ADP + phosphate + diphosphate</text>
        <dbReference type="Rhea" id="RHEA:36163"/>
        <dbReference type="ChEBI" id="CHEBI:15377"/>
        <dbReference type="ChEBI" id="CHEBI:30616"/>
        <dbReference type="ChEBI" id="CHEBI:32544"/>
        <dbReference type="ChEBI" id="CHEBI:33019"/>
        <dbReference type="ChEBI" id="CHEBI:43474"/>
        <dbReference type="ChEBI" id="CHEBI:57502"/>
        <dbReference type="ChEBI" id="CHEBI:58017"/>
        <dbReference type="ChEBI" id="CHEBI:456216"/>
        <dbReference type="EC" id="6.3.4.21"/>
    </reaction>
</comment>
<dbReference type="UniPathway" id="UPA00253">
    <property type="reaction ID" value="UER00457"/>
</dbReference>
<dbReference type="InParanoid" id="F0ZSD7"/>
<evidence type="ECO:0000256" key="4">
    <source>
        <dbReference type="ARBA" id="ARBA00022553"/>
    </source>
</evidence>
<dbReference type="OMA" id="VYFPGSP"/>
<evidence type="ECO:0000256" key="7">
    <source>
        <dbReference type="ARBA" id="ARBA00022679"/>
    </source>
</evidence>
<dbReference type="InterPro" id="IPR007229">
    <property type="entry name" value="Nic_PRibTrfase-Fam"/>
</dbReference>
<comment type="similarity">
    <text evidence="2">Belongs to the NAPRTase family.</text>
</comment>
<reference evidence="14" key="1">
    <citation type="journal article" date="2011" name="Genome Biol.">
        <title>Comparative genomics of the social amoebae Dictyostelium discoideum and Dictyostelium purpureum.</title>
        <authorList>
            <consortium name="US DOE Joint Genome Institute (JGI-PGF)"/>
            <person name="Sucgang R."/>
            <person name="Kuo A."/>
            <person name="Tian X."/>
            <person name="Salerno W."/>
            <person name="Parikh A."/>
            <person name="Feasley C.L."/>
            <person name="Dalin E."/>
            <person name="Tu H."/>
            <person name="Huang E."/>
            <person name="Barry K."/>
            <person name="Lindquist E."/>
            <person name="Shapiro H."/>
            <person name="Bruce D."/>
            <person name="Schmutz J."/>
            <person name="Salamov A."/>
            <person name="Fey P."/>
            <person name="Gaudet P."/>
            <person name="Anjard C."/>
            <person name="Babu M.M."/>
            <person name="Basu S."/>
            <person name="Bushmanova Y."/>
            <person name="van der Wel H."/>
            <person name="Katoh-Kurasawa M."/>
            <person name="Dinh C."/>
            <person name="Coutinho P.M."/>
            <person name="Saito T."/>
            <person name="Elias M."/>
            <person name="Schaap P."/>
            <person name="Kay R.R."/>
            <person name="Henrissat B."/>
            <person name="Eichinger L."/>
            <person name="Rivero F."/>
            <person name="Putnam N.H."/>
            <person name="West C.M."/>
            <person name="Loomis W.F."/>
            <person name="Chisholm R.L."/>
            <person name="Shaulsky G."/>
            <person name="Strassmann J.E."/>
            <person name="Queller D.C."/>
            <person name="Kuspa A."/>
            <person name="Grigoriev I.V."/>
        </authorList>
    </citation>
    <scope>NUCLEOTIDE SEQUENCE [LARGE SCALE GENOMIC DNA]</scope>
    <source>
        <strain evidence="14">QSDP1</strain>
    </source>
</reference>
<dbReference type="InterPro" id="IPR036068">
    <property type="entry name" value="Nicotinate_pribotase-like_C"/>
</dbReference>
<dbReference type="EC" id="6.3.4.21" evidence="3"/>
<dbReference type="GO" id="GO:0004516">
    <property type="term" value="F:nicotinate phosphoribosyltransferase activity"/>
    <property type="evidence" value="ECO:0000318"/>
    <property type="project" value="GO_Central"/>
</dbReference>
<name>F0ZSD7_DICPU</name>
<evidence type="ECO:0000313" key="13">
    <source>
        <dbReference type="EMBL" id="EGC33132.1"/>
    </source>
</evidence>
<protein>
    <recommendedName>
        <fullName evidence="3">nicotinate phosphoribosyltransferase</fullName>
        <ecNumber evidence="3">6.3.4.21</ecNumber>
    </recommendedName>
</protein>
<dbReference type="eggNOG" id="KOG2511">
    <property type="taxonomic scope" value="Eukaryota"/>
</dbReference>
<sequence length="607" mass="68780">MEIFIIDEELTYFFKQSKLRSKVNEKLGLFCLELLIMKIDESNGTTNSNIVRELKRATTVNYVYEDEESKGKMKPLNGFVGPMLTDLYQITMAYSLWKNNRHEIPSVFDLYFRKSPFGGEFTVFAGLEEVIRFVNDFHYTKENLNHIREMIPECDEEFLEYLGKLDSSKVTLYAIKEGSVVFPRIPLLRVEGPMILCQLFETTLLCLINFASLVATNAARHRIAVGKDKVMLEFGLRRAQGPDGAMSASRYSYLGGADGTSNVLAYCFFGIPIRGTHAHSFVTSYSKSEELHDPTIKDKNGKVHNLLELAMQFRDELGYTTTIVSELVAFVAYARTFPNGLVALVDTYDTLASGVPNFLCVALALNKIGYKAVGIRLDSGDLSYLSKATRKMFKEVGEKYHLDYFAKFQIVASNDLNEPTIIALNRQGHEIDVFAIGTNLVTCQAQPALGCVYKLVEINGSPRIKLSHEANKITLPGRKEAYRLYGGEGHPLVDILISQNAADHEKQIPEVGKRVLCLHPFEEQKRVIVTPQKVEKLHHIVFQNGKPTIDLPSLEEIRNYCFDQISKIREDHLRNSNPTPYKVSITKELYDTLHNLWLQSVPIKEMK</sequence>
<proteinExistence type="inferred from homology"/>
<dbReference type="GO" id="GO:0016740">
    <property type="term" value="F:transferase activity"/>
    <property type="evidence" value="ECO:0007669"/>
    <property type="project" value="UniProtKB-KW"/>
</dbReference>
<dbReference type="PIRSF" id="PIRSF000484">
    <property type="entry name" value="NAPRT"/>
    <property type="match status" value="1"/>
</dbReference>
<dbReference type="NCBIfam" id="TIGR01513">
    <property type="entry name" value="NAPRTase_put"/>
    <property type="match status" value="1"/>
</dbReference>
<dbReference type="Pfam" id="PF17956">
    <property type="entry name" value="NAPRTase_C"/>
    <property type="match status" value="1"/>
</dbReference>
<dbReference type="SUPFAM" id="SSF54675">
    <property type="entry name" value="Nicotinate/Quinolinate PRTase N-terminal domain-like"/>
    <property type="match status" value="1"/>
</dbReference>
<dbReference type="InterPro" id="IPR041619">
    <property type="entry name" value="NAPRTase_C"/>
</dbReference>
<evidence type="ECO:0000259" key="12">
    <source>
        <dbReference type="Pfam" id="PF17956"/>
    </source>
</evidence>
<dbReference type="KEGG" id="dpp:DICPUDRAFT_154831"/>
<feature type="domain" description="Nicotinate/nicotinamide phosphoribosyltransferase" evidence="10">
    <location>
        <begin position="233"/>
        <end position="472"/>
    </location>
</feature>
<gene>
    <name evidence="13" type="ORF">DICPUDRAFT_154831</name>
</gene>
<keyword evidence="6" id="KW-0662">Pyridine nucleotide biosynthesis</keyword>
<dbReference type="Gene3D" id="3.20.20.70">
    <property type="entry name" value="Aldolase class I"/>
    <property type="match status" value="1"/>
</dbReference>
<dbReference type="Gene3D" id="3.20.140.10">
    <property type="entry name" value="nicotinate phosphoribosyltransferase"/>
    <property type="match status" value="2"/>
</dbReference>
<evidence type="ECO:0000256" key="9">
    <source>
        <dbReference type="ARBA" id="ARBA00048668"/>
    </source>
</evidence>
<keyword evidence="5" id="KW-0436">Ligase</keyword>
<dbReference type="AlphaFoldDB" id="F0ZSD7"/>
<dbReference type="FunCoup" id="F0ZSD7">
    <property type="interactions" value="215"/>
</dbReference>
<evidence type="ECO:0000259" key="11">
    <source>
        <dbReference type="Pfam" id="PF17767"/>
    </source>
</evidence>
<evidence type="ECO:0000256" key="1">
    <source>
        <dbReference type="ARBA" id="ARBA00004952"/>
    </source>
</evidence>
<comment type="pathway">
    <text evidence="1">Cofactor biosynthesis; NAD(+) biosynthesis; nicotinate D-ribonucleotide from nicotinate: step 1/1.</text>
</comment>
<feature type="domain" description="Nicotinate phosphoribosyltransferase N-terminal" evidence="11">
    <location>
        <begin position="83"/>
        <end position="209"/>
    </location>
</feature>
<dbReference type="GO" id="GO:0005829">
    <property type="term" value="C:cytosol"/>
    <property type="evidence" value="ECO:0000318"/>
    <property type="project" value="GO_Central"/>
</dbReference>
<feature type="domain" description="Nicotinate phosphoribosyltransferase C-terminal" evidence="12">
    <location>
        <begin position="478"/>
        <end position="592"/>
    </location>
</feature>
<comment type="function">
    <text evidence="8">Catalyzes the first step in the biosynthesis of NAD from nicotinic acid, the ATP-dependent synthesis of beta-nicotinate D-ribonucleotide from nicotinate and 5-phospho-D-ribose 1-phosphate. Helps prevent cellular oxidative stress via its role in NAD biosynthesis.</text>
</comment>
<dbReference type="InterPro" id="IPR006405">
    <property type="entry name" value="Nic_PRibTrfase_pncB"/>
</dbReference>
<dbReference type="PANTHER" id="PTHR11098">
    <property type="entry name" value="NICOTINATE PHOSPHORIBOSYLTRANSFERASE"/>
    <property type="match status" value="1"/>
</dbReference>
<keyword evidence="14" id="KW-1185">Reference proteome</keyword>
<evidence type="ECO:0000256" key="3">
    <source>
        <dbReference type="ARBA" id="ARBA00013236"/>
    </source>
</evidence>
<dbReference type="EMBL" id="GL871156">
    <property type="protein sequence ID" value="EGC33132.1"/>
    <property type="molecule type" value="Genomic_DNA"/>
</dbReference>
<keyword evidence="4" id="KW-0597">Phosphoprotein</keyword>
<dbReference type="CDD" id="cd01570">
    <property type="entry name" value="NAPRTase_A"/>
    <property type="match status" value="1"/>
</dbReference>
<keyword evidence="7" id="KW-0808">Transferase</keyword>
<dbReference type="GO" id="GO:0034355">
    <property type="term" value="P:NAD+ biosynthetic process via the salvage pathway"/>
    <property type="evidence" value="ECO:0000318"/>
    <property type="project" value="GO_Central"/>
</dbReference>
<dbReference type="InterPro" id="IPR040727">
    <property type="entry name" value="NAPRTase_N"/>
</dbReference>
<evidence type="ECO:0000256" key="5">
    <source>
        <dbReference type="ARBA" id="ARBA00022598"/>
    </source>
</evidence>
<dbReference type="VEuPathDB" id="AmoebaDB:DICPUDRAFT_154831"/>
<evidence type="ECO:0000256" key="6">
    <source>
        <dbReference type="ARBA" id="ARBA00022642"/>
    </source>
</evidence>